<comment type="caution">
    <text evidence="4">The sequence shown here is derived from an EMBL/GenBank/DDBJ whole genome shotgun (WGS) entry which is preliminary data.</text>
</comment>
<dbReference type="EMBL" id="BGPR01143781">
    <property type="protein sequence ID" value="GBN72913.1"/>
    <property type="molecule type" value="Genomic_DNA"/>
</dbReference>
<organism evidence="4 5">
    <name type="scientific">Araneus ventricosus</name>
    <name type="common">Orbweaver spider</name>
    <name type="synonym">Epeira ventricosa</name>
    <dbReference type="NCBI Taxonomy" id="182803"/>
    <lineage>
        <taxon>Eukaryota</taxon>
        <taxon>Metazoa</taxon>
        <taxon>Ecdysozoa</taxon>
        <taxon>Arthropoda</taxon>
        <taxon>Chelicerata</taxon>
        <taxon>Arachnida</taxon>
        <taxon>Araneae</taxon>
        <taxon>Araneomorphae</taxon>
        <taxon>Entelegynae</taxon>
        <taxon>Araneoidea</taxon>
        <taxon>Araneidae</taxon>
        <taxon>Araneus</taxon>
    </lineage>
</organism>
<evidence type="ECO:0000313" key="1">
    <source>
        <dbReference type="EMBL" id="GBN72913.1"/>
    </source>
</evidence>
<accession>A0A4Y2RBW5</accession>
<dbReference type="Proteomes" id="UP000499080">
    <property type="component" value="Unassembled WGS sequence"/>
</dbReference>
<evidence type="ECO:0000313" key="5">
    <source>
        <dbReference type="Proteomes" id="UP000499080"/>
    </source>
</evidence>
<dbReference type="GO" id="GO:0003676">
    <property type="term" value="F:nucleic acid binding"/>
    <property type="evidence" value="ECO:0007669"/>
    <property type="project" value="InterPro"/>
</dbReference>
<dbReference type="InterPro" id="IPR036397">
    <property type="entry name" value="RNaseH_sf"/>
</dbReference>
<sequence length="88" mass="10271">MDIVHSIIGLTSCDFFQWGRLKFKVYLRGVSMLMALKYNILWAVLRIPIDMLLSEIKNVVYRMQYVVHEKGGHIERSLVPWCTVISSL</sequence>
<reference evidence="4 5" key="1">
    <citation type="journal article" date="2019" name="Sci. Rep.">
        <title>Orb-weaving spider Araneus ventricosus genome elucidates the spidroin gene catalogue.</title>
        <authorList>
            <person name="Kono N."/>
            <person name="Nakamura H."/>
            <person name="Ohtoshi R."/>
            <person name="Moran D.A.P."/>
            <person name="Shinohara A."/>
            <person name="Yoshida Y."/>
            <person name="Fujiwara M."/>
            <person name="Mori M."/>
            <person name="Tomita M."/>
            <person name="Arakawa K."/>
        </authorList>
    </citation>
    <scope>NUCLEOTIDE SEQUENCE [LARGE SCALE GENOMIC DNA]</scope>
</reference>
<dbReference type="EMBL" id="BGPR01143797">
    <property type="protein sequence ID" value="GBN72946.1"/>
    <property type="molecule type" value="Genomic_DNA"/>
</dbReference>
<evidence type="ECO:0000313" key="2">
    <source>
        <dbReference type="EMBL" id="GBN72918.1"/>
    </source>
</evidence>
<keyword evidence="5" id="KW-1185">Reference proteome</keyword>
<proteinExistence type="predicted"/>
<dbReference type="AlphaFoldDB" id="A0A4Y2RBW5"/>
<protein>
    <submittedName>
        <fullName evidence="4">Uncharacterized protein</fullName>
    </submittedName>
</protein>
<evidence type="ECO:0000313" key="4">
    <source>
        <dbReference type="EMBL" id="GBN72946.1"/>
    </source>
</evidence>
<dbReference type="OrthoDB" id="7787442at2759"/>
<gene>
    <name evidence="2" type="ORF">AVEN_13154_1</name>
    <name evidence="3" type="ORF">AVEN_147491_1</name>
    <name evidence="4" type="ORF">AVEN_186547_1</name>
    <name evidence="1" type="ORF">AVEN_264432_1</name>
</gene>
<dbReference type="EMBL" id="BGPR01143795">
    <property type="protein sequence ID" value="GBN72942.1"/>
    <property type="molecule type" value="Genomic_DNA"/>
</dbReference>
<name>A0A4Y2RBW5_ARAVE</name>
<dbReference type="Gene3D" id="3.30.420.10">
    <property type="entry name" value="Ribonuclease H-like superfamily/Ribonuclease H"/>
    <property type="match status" value="1"/>
</dbReference>
<evidence type="ECO:0000313" key="3">
    <source>
        <dbReference type="EMBL" id="GBN72942.1"/>
    </source>
</evidence>
<dbReference type="EMBL" id="BGPR01143783">
    <property type="protein sequence ID" value="GBN72918.1"/>
    <property type="molecule type" value="Genomic_DNA"/>
</dbReference>